<dbReference type="GO" id="GO:0050660">
    <property type="term" value="F:flavin adenine dinucleotide binding"/>
    <property type="evidence" value="ECO:0007669"/>
    <property type="project" value="InterPro"/>
</dbReference>
<feature type="domain" description="FAD dependent oxidoreductase" evidence="6">
    <location>
        <begin position="10"/>
        <end position="350"/>
    </location>
</feature>
<dbReference type="Pfam" id="PF01266">
    <property type="entry name" value="DAO"/>
    <property type="match status" value="1"/>
</dbReference>
<dbReference type="AlphaFoldDB" id="A0A5B2XHH2"/>
<dbReference type="Gene3D" id="3.50.50.60">
    <property type="entry name" value="FAD/NAD(P)-binding domain"/>
    <property type="match status" value="1"/>
</dbReference>
<sequence length="382" mass="39335">MSFAGVSGRLTVVGGGVIGLSVAWRAAVAGYAVEVLDPDPGGGASWVAGGMLAPLTEAWPGEEPVLALGLAAQVGWPSYADRLRADSGMSPGLRAEGTLAVALDRADAEVLDALAGHLAGAGRQVTRLTGREVRALEPSLGPSVRSGLSVPQDVSVDNRALLAALRVACEWHGVGFDIRPVARVSAGRVEFTDQSIVDCDVVVITAGAWSGELHPALRGVIRPVKGEILRLRARPGALPPPTRTVRALVRGRPAYLVPRDDGLVLGATEYEAGFDQDVTVGGVRDLLADAELVLPGVAEYALAECAAGFRAGSPDNLPLVGWLEPGVLAATGHHRNGLLLAPITADAVLDLLAGRPVCEEIAAADPERFAQRATTTRTGGAG</sequence>
<evidence type="ECO:0000256" key="4">
    <source>
        <dbReference type="ARBA" id="ARBA00049872"/>
    </source>
</evidence>
<keyword evidence="8" id="KW-1185">Reference proteome</keyword>
<dbReference type="PANTHER" id="PTHR13847">
    <property type="entry name" value="SARCOSINE DEHYDROGENASE-RELATED"/>
    <property type="match status" value="1"/>
</dbReference>
<dbReference type="EMBL" id="VUOB01000022">
    <property type="protein sequence ID" value="KAA2262485.1"/>
    <property type="molecule type" value="Genomic_DNA"/>
</dbReference>
<organism evidence="7 8">
    <name type="scientific">Solihabitans fulvus</name>
    <dbReference type="NCBI Taxonomy" id="1892852"/>
    <lineage>
        <taxon>Bacteria</taxon>
        <taxon>Bacillati</taxon>
        <taxon>Actinomycetota</taxon>
        <taxon>Actinomycetes</taxon>
        <taxon>Pseudonocardiales</taxon>
        <taxon>Pseudonocardiaceae</taxon>
        <taxon>Solihabitans</taxon>
    </lineage>
</organism>
<accession>A0A5B2XHH2</accession>
<evidence type="ECO:0000313" key="7">
    <source>
        <dbReference type="EMBL" id="KAA2262485.1"/>
    </source>
</evidence>
<dbReference type="InterPro" id="IPR012727">
    <property type="entry name" value="Gly_oxidase_ThiO"/>
</dbReference>
<gene>
    <name evidence="7" type="primary">thiO</name>
    <name evidence="7" type="ORF">F0L68_14215</name>
</gene>
<dbReference type="Proteomes" id="UP000323454">
    <property type="component" value="Unassembled WGS sequence"/>
</dbReference>
<evidence type="ECO:0000256" key="5">
    <source>
        <dbReference type="ARBA" id="ARBA00050018"/>
    </source>
</evidence>
<dbReference type="PANTHER" id="PTHR13847:SF289">
    <property type="entry name" value="GLYCINE OXIDASE"/>
    <property type="match status" value="1"/>
</dbReference>
<dbReference type="SUPFAM" id="SSF51905">
    <property type="entry name" value="FAD/NAD(P)-binding domain"/>
    <property type="match status" value="1"/>
</dbReference>
<evidence type="ECO:0000256" key="2">
    <source>
        <dbReference type="ARBA" id="ARBA00022977"/>
    </source>
</evidence>
<evidence type="ECO:0000256" key="1">
    <source>
        <dbReference type="ARBA" id="ARBA00004948"/>
    </source>
</evidence>
<dbReference type="Gene3D" id="3.30.9.10">
    <property type="entry name" value="D-Amino Acid Oxidase, subunit A, domain 2"/>
    <property type="match status" value="1"/>
</dbReference>
<dbReference type="GO" id="GO:0005737">
    <property type="term" value="C:cytoplasm"/>
    <property type="evidence" value="ECO:0007669"/>
    <property type="project" value="TreeGrafter"/>
</dbReference>
<evidence type="ECO:0000259" key="6">
    <source>
        <dbReference type="Pfam" id="PF01266"/>
    </source>
</evidence>
<comment type="catalytic activity">
    <reaction evidence="4">
        <text>glycine + O2 + H2O = glyoxylate + H2O2 + NH4(+)</text>
        <dbReference type="Rhea" id="RHEA:11532"/>
        <dbReference type="ChEBI" id="CHEBI:15377"/>
        <dbReference type="ChEBI" id="CHEBI:15379"/>
        <dbReference type="ChEBI" id="CHEBI:16240"/>
        <dbReference type="ChEBI" id="CHEBI:28938"/>
        <dbReference type="ChEBI" id="CHEBI:36655"/>
        <dbReference type="ChEBI" id="CHEBI:57305"/>
        <dbReference type="EC" id="1.4.3.19"/>
    </reaction>
</comment>
<dbReference type="SUPFAM" id="SSF54373">
    <property type="entry name" value="FAD-linked reductases, C-terminal domain"/>
    <property type="match status" value="1"/>
</dbReference>
<protein>
    <recommendedName>
        <fullName evidence="5">glycine oxidase</fullName>
        <ecNumber evidence="5">1.4.3.19</ecNumber>
    </recommendedName>
</protein>
<name>A0A5B2XHH2_9PSEU</name>
<dbReference type="UniPathway" id="UPA00060"/>
<dbReference type="GO" id="GO:0009228">
    <property type="term" value="P:thiamine biosynthetic process"/>
    <property type="evidence" value="ECO:0007669"/>
    <property type="project" value="UniProtKB-KW"/>
</dbReference>
<reference evidence="7 8" key="1">
    <citation type="submission" date="2019-09" db="EMBL/GenBank/DDBJ databases">
        <title>Goodfellowia gen. nov., a new genus of the Pseudonocardineae related to Actinoalloteichus, containing Goodfellowia coeruleoviolacea gen. nov., comb. nov. gen. nov., comb. nov.</title>
        <authorList>
            <person name="Labeda D."/>
        </authorList>
    </citation>
    <scope>NUCLEOTIDE SEQUENCE [LARGE SCALE GENOMIC DNA]</scope>
    <source>
        <strain evidence="7 8">AN110305</strain>
    </source>
</reference>
<evidence type="ECO:0000313" key="8">
    <source>
        <dbReference type="Proteomes" id="UP000323454"/>
    </source>
</evidence>
<comment type="pathway">
    <text evidence="1">Cofactor biosynthesis; thiamine diphosphate biosynthesis.</text>
</comment>
<dbReference type="NCBIfam" id="TIGR02352">
    <property type="entry name" value="thiamin_ThiO"/>
    <property type="match status" value="1"/>
</dbReference>
<keyword evidence="3 7" id="KW-0560">Oxidoreductase</keyword>
<proteinExistence type="predicted"/>
<dbReference type="EC" id="1.4.3.19" evidence="5"/>
<keyword evidence="2" id="KW-0784">Thiamine biosynthesis</keyword>
<dbReference type="OrthoDB" id="3214401at2"/>
<dbReference type="InterPro" id="IPR006076">
    <property type="entry name" value="FAD-dep_OxRdtase"/>
</dbReference>
<evidence type="ECO:0000256" key="3">
    <source>
        <dbReference type="ARBA" id="ARBA00023002"/>
    </source>
</evidence>
<dbReference type="GO" id="GO:0043799">
    <property type="term" value="F:glycine oxidase activity"/>
    <property type="evidence" value="ECO:0007669"/>
    <property type="project" value="UniProtKB-EC"/>
</dbReference>
<dbReference type="InterPro" id="IPR036188">
    <property type="entry name" value="FAD/NAD-bd_sf"/>
</dbReference>
<dbReference type="GO" id="GO:0009229">
    <property type="term" value="P:thiamine diphosphate biosynthetic process"/>
    <property type="evidence" value="ECO:0007669"/>
    <property type="project" value="UniProtKB-UniPathway"/>
</dbReference>
<comment type="caution">
    <text evidence="7">The sequence shown here is derived from an EMBL/GenBank/DDBJ whole genome shotgun (WGS) entry which is preliminary data.</text>
</comment>
<reference evidence="7 8" key="2">
    <citation type="submission" date="2019-09" db="EMBL/GenBank/DDBJ databases">
        <authorList>
            <person name="Jin C."/>
        </authorList>
    </citation>
    <scope>NUCLEOTIDE SEQUENCE [LARGE SCALE GENOMIC DNA]</scope>
    <source>
        <strain evidence="7 8">AN110305</strain>
    </source>
</reference>